<dbReference type="HOGENOM" id="CLU_008455_8_7_1"/>
<feature type="transmembrane region" description="Helical" evidence="5">
    <location>
        <begin position="370"/>
        <end position="393"/>
    </location>
</feature>
<keyword evidence="4 5" id="KW-0472">Membrane</keyword>
<gene>
    <name evidence="7" type="ORF">ANIA_02707</name>
</gene>
<name>Q5B9S3_EMENI</name>
<dbReference type="GO" id="GO:0005275">
    <property type="term" value="F:amine transmembrane transporter activity"/>
    <property type="evidence" value="ECO:0000318"/>
    <property type="project" value="GO_Central"/>
</dbReference>
<dbReference type="GeneID" id="2874491"/>
<sequence length="478" mass="51774">MNSPTSTINFPLLPEREPPYSAFSEPRKRFYLAIVTAAGFFGPLCGAVYLPSLNLYEDVFHAPGTVINATVSVYMAVFAVAPLLGAALSDLGGRKTIYIVTLASFLIANILLSTLPPNIGALFILRIFQAFGACIVTSIGAGTISDIFEPARRASVLAIFLLGPQLGPILGPLIGGQFATEDKWRWAFGFLALACLPVYLAILFCLPETLRCLVGNGEVFRTRPLFTLPRLRQKPLVDQGKFPKPPKPSLRNWINLLIQPTQCIVFVNGALSFAGLYLMYVSFPDVWGEKYGFSTAEVGYAYLSPGIALFIASLLTGRFSDWHRARLVKATPDIKIKAETRLPIQIMGFVISAAGKVMFGWFTQHKLHPVAGLVASALAGIGTAIIFVTSTSFQTECAPAQSATIVALAGLLRNIAAAIAAVIVDGVVKKMGYGWCFTGLGALDGICIGGIVYIIWKGWKRDEKREGRGWLRINSFKV</sequence>
<proteinExistence type="predicted"/>
<dbReference type="PROSITE" id="PS50850">
    <property type="entry name" value="MFS"/>
    <property type="match status" value="1"/>
</dbReference>
<feature type="transmembrane region" description="Helical" evidence="5">
    <location>
        <begin position="405"/>
        <end position="426"/>
    </location>
</feature>
<dbReference type="PANTHER" id="PTHR23502:SF21">
    <property type="entry name" value="DITYROSINE TRANSPORTER 1"/>
    <property type="match status" value="1"/>
</dbReference>
<evidence type="ECO:0000256" key="4">
    <source>
        <dbReference type="ARBA" id="ARBA00023136"/>
    </source>
</evidence>
<reference evidence="8" key="2">
    <citation type="journal article" date="2009" name="Fungal Genet. Biol.">
        <title>The 2008 update of the Aspergillus nidulans genome annotation: a community effort.</title>
        <authorList>
            <person name="Wortman J.R."/>
            <person name="Gilsenan J.M."/>
            <person name="Joardar V."/>
            <person name="Deegan J."/>
            <person name="Clutterbuck J."/>
            <person name="Andersen M.R."/>
            <person name="Archer D."/>
            <person name="Bencina M."/>
            <person name="Braus G."/>
            <person name="Coutinho P."/>
            <person name="von Dohren H."/>
            <person name="Doonan J."/>
            <person name="Driessen A.J."/>
            <person name="Durek P."/>
            <person name="Espeso E."/>
            <person name="Fekete E."/>
            <person name="Flipphi M."/>
            <person name="Estrada C.G."/>
            <person name="Geysens S."/>
            <person name="Goldman G."/>
            <person name="de Groot P.W."/>
            <person name="Hansen K."/>
            <person name="Harris S.D."/>
            <person name="Heinekamp T."/>
            <person name="Helmstaedt K."/>
            <person name="Henrissat B."/>
            <person name="Hofmann G."/>
            <person name="Homan T."/>
            <person name="Horio T."/>
            <person name="Horiuchi H."/>
            <person name="James S."/>
            <person name="Jones M."/>
            <person name="Karaffa L."/>
            <person name="Karanyi Z."/>
            <person name="Kato M."/>
            <person name="Keller N."/>
            <person name="Kelly D.E."/>
            <person name="Kiel J.A."/>
            <person name="Kim J.M."/>
            <person name="van der Klei I.J."/>
            <person name="Klis F.M."/>
            <person name="Kovalchuk A."/>
            <person name="Krasevec N."/>
            <person name="Kubicek C.P."/>
            <person name="Liu B."/>
            <person name="Maccabe A."/>
            <person name="Meyer V."/>
            <person name="Mirabito P."/>
            <person name="Miskei M."/>
            <person name="Mos M."/>
            <person name="Mullins J."/>
            <person name="Nelson D.R."/>
            <person name="Nielsen J."/>
            <person name="Oakley B.R."/>
            <person name="Osmani S.A."/>
            <person name="Pakula T."/>
            <person name="Paszewski A."/>
            <person name="Paulsen I."/>
            <person name="Pilsyk S."/>
            <person name="Pocsi I."/>
            <person name="Punt P.J."/>
            <person name="Ram A.F."/>
            <person name="Ren Q."/>
            <person name="Robellet X."/>
            <person name="Robson G."/>
            <person name="Seiboth B."/>
            <person name="van Solingen P."/>
            <person name="Specht T."/>
            <person name="Sun J."/>
            <person name="Taheri-Talesh N."/>
            <person name="Takeshita N."/>
            <person name="Ussery D."/>
            <person name="vanKuyk P.A."/>
            <person name="Visser H."/>
            <person name="van de Vondervoort P.J."/>
            <person name="de Vries R.P."/>
            <person name="Walton J."/>
            <person name="Xiang X."/>
            <person name="Xiong Y."/>
            <person name="Zeng A.P."/>
            <person name="Brandt B.W."/>
            <person name="Cornell M.J."/>
            <person name="van den Hondel C.A."/>
            <person name="Visser J."/>
            <person name="Oliver S.G."/>
            <person name="Turner G."/>
        </authorList>
    </citation>
    <scope>GENOME REANNOTATION</scope>
    <source>
        <strain evidence="8">FGSC A4 / ATCC 38163 / CBS 112.46 / NRRL 194 / M139</strain>
    </source>
</reference>
<accession>C8VKB1</accession>
<dbReference type="SUPFAM" id="SSF103473">
    <property type="entry name" value="MFS general substrate transporter"/>
    <property type="match status" value="1"/>
</dbReference>
<dbReference type="EMBL" id="BN001306">
    <property type="protein sequence ID" value="CBF84174.1"/>
    <property type="molecule type" value="Genomic_DNA"/>
</dbReference>
<dbReference type="GO" id="GO:0030476">
    <property type="term" value="P:ascospore wall assembly"/>
    <property type="evidence" value="ECO:0007669"/>
    <property type="project" value="EnsemblFungi"/>
</dbReference>
<dbReference type="PANTHER" id="PTHR23502">
    <property type="entry name" value="MAJOR FACILITATOR SUPERFAMILY"/>
    <property type="match status" value="1"/>
</dbReference>
<dbReference type="Pfam" id="PF07690">
    <property type="entry name" value="MFS_1"/>
    <property type="match status" value="1"/>
</dbReference>
<keyword evidence="8" id="KW-1185">Reference proteome</keyword>
<dbReference type="Gene3D" id="1.20.1250.20">
    <property type="entry name" value="MFS general substrate transporter like domains"/>
    <property type="match status" value="1"/>
</dbReference>
<dbReference type="AlphaFoldDB" id="Q5B9S3"/>
<dbReference type="GO" id="GO:0015837">
    <property type="term" value="P:amine transport"/>
    <property type="evidence" value="ECO:0000318"/>
    <property type="project" value="GO_Central"/>
</dbReference>
<feature type="transmembrane region" description="Helical" evidence="5">
    <location>
        <begin position="432"/>
        <end position="456"/>
    </location>
</feature>
<dbReference type="InterPro" id="IPR011701">
    <property type="entry name" value="MFS"/>
</dbReference>
<evidence type="ECO:0000259" key="6">
    <source>
        <dbReference type="PROSITE" id="PS50850"/>
    </source>
</evidence>
<dbReference type="OMA" id="FQAFGSC"/>
<feature type="transmembrane region" description="Helical" evidence="5">
    <location>
        <begin position="62"/>
        <end position="84"/>
    </location>
</feature>
<dbReference type="eggNOG" id="KOG0255">
    <property type="taxonomic scope" value="Eukaryota"/>
</dbReference>
<organism evidence="7 8">
    <name type="scientific">Emericella nidulans (strain FGSC A4 / ATCC 38163 / CBS 112.46 / NRRL 194 / M139)</name>
    <name type="common">Aspergillus nidulans</name>
    <dbReference type="NCBI Taxonomy" id="227321"/>
    <lineage>
        <taxon>Eukaryota</taxon>
        <taxon>Fungi</taxon>
        <taxon>Dikarya</taxon>
        <taxon>Ascomycota</taxon>
        <taxon>Pezizomycotina</taxon>
        <taxon>Eurotiomycetes</taxon>
        <taxon>Eurotiomycetidae</taxon>
        <taxon>Eurotiales</taxon>
        <taxon>Aspergillaceae</taxon>
        <taxon>Aspergillus</taxon>
        <taxon>Aspergillus subgen. Nidulantes</taxon>
    </lineage>
</organism>
<dbReference type="KEGG" id="ani:ANIA_02707"/>
<dbReference type="Proteomes" id="UP000000560">
    <property type="component" value="Chromosome VI"/>
</dbReference>
<evidence type="ECO:0000256" key="5">
    <source>
        <dbReference type="SAM" id="Phobius"/>
    </source>
</evidence>
<dbReference type="GO" id="GO:0005886">
    <property type="term" value="C:plasma membrane"/>
    <property type="evidence" value="ECO:0000318"/>
    <property type="project" value="GO_Central"/>
</dbReference>
<dbReference type="VEuPathDB" id="FungiDB:AN2707"/>
<dbReference type="RefSeq" id="XP_660311.1">
    <property type="nucleotide sequence ID" value="XM_655219.1"/>
</dbReference>
<dbReference type="FunCoup" id="Q5B9S3">
    <property type="interactions" value="19"/>
</dbReference>
<keyword evidence="2 5" id="KW-0812">Transmembrane</keyword>
<evidence type="ECO:0000256" key="1">
    <source>
        <dbReference type="ARBA" id="ARBA00004141"/>
    </source>
</evidence>
<evidence type="ECO:0000256" key="3">
    <source>
        <dbReference type="ARBA" id="ARBA00022989"/>
    </source>
</evidence>
<comment type="subcellular location">
    <subcellularLocation>
        <location evidence="1">Membrane</location>
        <topology evidence="1">Multi-pass membrane protein</topology>
    </subcellularLocation>
</comment>
<evidence type="ECO:0000256" key="2">
    <source>
        <dbReference type="ARBA" id="ARBA00022692"/>
    </source>
</evidence>
<feature type="transmembrane region" description="Helical" evidence="5">
    <location>
        <begin position="186"/>
        <end position="206"/>
    </location>
</feature>
<feature type="transmembrane region" description="Helical" evidence="5">
    <location>
        <begin position="121"/>
        <end position="144"/>
    </location>
</feature>
<dbReference type="OrthoDB" id="2985014at2759"/>
<feature type="transmembrane region" description="Helical" evidence="5">
    <location>
        <begin position="253"/>
        <end position="280"/>
    </location>
</feature>
<evidence type="ECO:0000313" key="7">
    <source>
        <dbReference type="EMBL" id="CBF84174.1"/>
    </source>
</evidence>
<accession>Q5B9S3</accession>
<dbReference type="GO" id="GO:0055085">
    <property type="term" value="P:transmembrane transport"/>
    <property type="evidence" value="ECO:0000318"/>
    <property type="project" value="GO_Central"/>
</dbReference>
<reference evidence="8" key="1">
    <citation type="journal article" date="2005" name="Nature">
        <title>Sequencing of Aspergillus nidulans and comparative analysis with A. fumigatus and A. oryzae.</title>
        <authorList>
            <person name="Galagan J.E."/>
            <person name="Calvo S.E."/>
            <person name="Cuomo C."/>
            <person name="Ma L.J."/>
            <person name="Wortman J.R."/>
            <person name="Batzoglou S."/>
            <person name="Lee S.I."/>
            <person name="Basturkmen M."/>
            <person name="Spevak C.C."/>
            <person name="Clutterbuck J."/>
            <person name="Kapitonov V."/>
            <person name="Jurka J."/>
            <person name="Scazzocchio C."/>
            <person name="Farman M."/>
            <person name="Butler J."/>
            <person name="Purcell S."/>
            <person name="Harris S."/>
            <person name="Braus G.H."/>
            <person name="Draht O."/>
            <person name="Busch S."/>
            <person name="D'Enfert C."/>
            <person name="Bouchier C."/>
            <person name="Goldman G.H."/>
            <person name="Bell-Pedersen D."/>
            <person name="Griffiths-Jones S."/>
            <person name="Doonan J.H."/>
            <person name="Yu J."/>
            <person name="Vienken K."/>
            <person name="Pain A."/>
            <person name="Freitag M."/>
            <person name="Selker E.U."/>
            <person name="Archer D.B."/>
            <person name="Penalva M.A."/>
            <person name="Oakley B.R."/>
            <person name="Momany M."/>
            <person name="Tanaka T."/>
            <person name="Kumagai T."/>
            <person name="Asai K."/>
            <person name="Machida M."/>
            <person name="Nierman W.C."/>
            <person name="Denning D.W."/>
            <person name="Caddick M."/>
            <person name="Hynes M."/>
            <person name="Paoletti M."/>
            <person name="Fischer R."/>
            <person name="Miller B."/>
            <person name="Dyer P."/>
            <person name="Sachs M.S."/>
            <person name="Osmani S.A."/>
            <person name="Birren B.W."/>
        </authorList>
    </citation>
    <scope>NUCLEOTIDE SEQUENCE [LARGE SCALE GENOMIC DNA]</scope>
    <source>
        <strain evidence="8">FGSC A4 / ATCC 38163 / CBS 112.46 / NRRL 194 / M139</strain>
    </source>
</reference>
<dbReference type="GO" id="GO:0005628">
    <property type="term" value="C:prospore membrane"/>
    <property type="evidence" value="ECO:0007669"/>
    <property type="project" value="EnsemblFungi"/>
</dbReference>
<keyword evidence="3 5" id="KW-1133">Transmembrane helix</keyword>
<feature type="transmembrane region" description="Helical" evidence="5">
    <location>
        <begin position="156"/>
        <end position="174"/>
    </location>
</feature>
<evidence type="ECO:0000313" key="8">
    <source>
        <dbReference type="Proteomes" id="UP000000560"/>
    </source>
</evidence>
<feature type="transmembrane region" description="Helical" evidence="5">
    <location>
        <begin position="96"/>
        <end position="115"/>
    </location>
</feature>
<protein>
    <recommendedName>
        <fullName evidence="6">Major facilitator superfamily (MFS) profile domain-containing protein</fullName>
    </recommendedName>
</protein>
<feature type="domain" description="Major facilitator superfamily (MFS) profile" evidence="6">
    <location>
        <begin position="31"/>
        <end position="462"/>
    </location>
</feature>
<feature type="transmembrane region" description="Helical" evidence="5">
    <location>
        <begin position="30"/>
        <end position="50"/>
    </location>
</feature>
<dbReference type="InterPro" id="IPR036259">
    <property type="entry name" value="MFS_trans_sf"/>
</dbReference>
<dbReference type="InParanoid" id="Q5B9S3"/>
<feature type="transmembrane region" description="Helical" evidence="5">
    <location>
        <begin position="342"/>
        <end position="364"/>
    </location>
</feature>
<dbReference type="InterPro" id="IPR020846">
    <property type="entry name" value="MFS_dom"/>
</dbReference>
<feature type="transmembrane region" description="Helical" evidence="5">
    <location>
        <begin position="300"/>
        <end position="321"/>
    </location>
</feature>